<reference evidence="1" key="1">
    <citation type="submission" date="2020-07" db="EMBL/GenBank/DDBJ databases">
        <title>Huge and variable diversity of episymbiotic CPR bacteria and DPANN archaea in groundwater ecosystems.</title>
        <authorList>
            <person name="He C.Y."/>
            <person name="Keren R."/>
            <person name="Whittaker M."/>
            <person name="Farag I.F."/>
            <person name="Doudna J."/>
            <person name="Cate J.H.D."/>
            <person name="Banfield J.F."/>
        </authorList>
    </citation>
    <scope>NUCLEOTIDE SEQUENCE</scope>
    <source>
        <strain evidence="1">NC_groundwater_1225_Ag_S-0.1um_56_177</strain>
    </source>
</reference>
<dbReference type="AlphaFoldDB" id="A0A933DS52"/>
<evidence type="ECO:0000313" key="1">
    <source>
        <dbReference type="EMBL" id="MBI4132835.1"/>
    </source>
</evidence>
<organism evidence="1 2">
    <name type="scientific">Candidatus Sungiibacteriota bacterium</name>
    <dbReference type="NCBI Taxonomy" id="2750080"/>
    <lineage>
        <taxon>Bacteria</taxon>
        <taxon>Candidatus Sungiibacteriota</taxon>
    </lineage>
</organism>
<dbReference type="EMBL" id="JACQMI010000013">
    <property type="protein sequence ID" value="MBI4132835.1"/>
    <property type="molecule type" value="Genomic_DNA"/>
</dbReference>
<comment type="caution">
    <text evidence="1">The sequence shown here is derived from an EMBL/GenBank/DDBJ whole genome shotgun (WGS) entry which is preliminary data.</text>
</comment>
<sequence>MNRRQYSEDAPSVTRADLYLYPWSIQWLFGSRWVEISPNTYNEILALLIASPGYRPAGVFTPNRLDRGEYRSLGQYTEAEWDAGAVKPDILTHMDGTDDDYDHRPGVTRTYCRFKRARNGYSVEIMKRGRTVGMIPRIVSFRHAGSIRDLPPVVRE</sequence>
<gene>
    <name evidence="1" type="ORF">HY473_01990</name>
</gene>
<name>A0A933DS52_9BACT</name>
<evidence type="ECO:0000313" key="2">
    <source>
        <dbReference type="Proteomes" id="UP000756703"/>
    </source>
</evidence>
<dbReference type="Proteomes" id="UP000756703">
    <property type="component" value="Unassembled WGS sequence"/>
</dbReference>
<protein>
    <submittedName>
        <fullName evidence="1">Uncharacterized protein</fullName>
    </submittedName>
</protein>
<accession>A0A933DS52</accession>
<proteinExistence type="predicted"/>